<evidence type="ECO:0000256" key="3">
    <source>
        <dbReference type="ARBA" id="ARBA00022630"/>
    </source>
</evidence>
<proteinExistence type="evidence at transcript level"/>
<dbReference type="InterPro" id="IPR050627">
    <property type="entry name" value="Nitroreductase/BluB"/>
</dbReference>
<dbReference type="SUPFAM" id="SSF55469">
    <property type="entry name" value="FMN-dependent nitroreductase-like"/>
    <property type="match status" value="1"/>
</dbReference>
<dbReference type="GO" id="GO:0005886">
    <property type="term" value="C:plasma membrane"/>
    <property type="evidence" value="ECO:0007669"/>
    <property type="project" value="TreeGrafter"/>
</dbReference>
<evidence type="ECO:0000256" key="5">
    <source>
        <dbReference type="ARBA" id="ARBA00023002"/>
    </source>
</evidence>
<accession>A0A2P2I2M4</accession>
<dbReference type="PANTHER" id="PTHR23026">
    <property type="entry name" value="NADPH NITROREDUCTASE"/>
    <property type="match status" value="1"/>
</dbReference>
<dbReference type="InterPro" id="IPR029479">
    <property type="entry name" value="Nitroreductase"/>
</dbReference>
<dbReference type="EMBL" id="IACF01002643">
    <property type="protein sequence ID" value="LAB68288.1"/>
    <property type="molecule type" value="mRNA"/>
</dbReference>
<evidence type="ECO:0000256" key="4">
    <source>
        <dbReference type="ARBA" id="ARBA00022643"/>
    </source>
</evidence>
<dbReference type="CDD" id="cd02144">
    <property type="entry name" value="iodotyrosine_dehalogenase"/>
    <property type="match status" value="1"/>
</dbReference>
<dbReference type="PANTHER" id="PTHR23026:SF90">
    <property type="entry name" value="IODOTYROSINE DEIODINASE 1"/>
    <property type="match status" value="1"/>
</dbReference>
<dbReference type="InterPro" id="IPR000415">
    <property type="entry name" value="Nitroreductase-like"/>
</dbReference>
<keyword evidence="4" id="KW-0288">FMN</keyword>
<name>A0A2P2I2M4_9CRUS</name>
<dbReference type="Pfam" id="PF00881">
    <property type="entry name" value="Nitroreductase"/>
    <property type="match status" value="1"/>
</dbReference>
<keyword evidence="3" id="KW-0285">Flavoprotein</keyword>
<evidence type="ECO:0000259" key="6">
    <source>
        <dbReference type="Pfam" id="PF00881"/>
    </source>
</evidence>
<dbReference type="GO" id="GO:0140616">
    <property type="term" value="F:iodotyrosine deiodinase activity"/>
    <property type="evidence" value="ECO:0007669"/>
    <property type="project" value="UniProtKB-ARBA"/>
</dbReference>
<evidence type="ECO:0000313" key="7">
    <source>
        <dbReference type="EMBL" id="LAB68288.1"/>
    </source>
</evidence>
<comment type="similarity">
    <text evidence="2">Belongs to the nitroreductase family.</text>
</comment>
<protein>
    <submittedName>
        <fullName evidence="7">Iodotyrosine deiodinase 1-like</fullName>
    </submittedName>
</protein>
<dbReference type="Gene3D" id="3.40.109.10">
    <property type="entry name" value="NADH Oxidase"/>
    <property type="match status" value="1"/>
</dbReference>
<keyword evidence="5" id="KW-0560">Oxidoreductase</keyword>
<sequence>MALFATLFMHLCDYWFVSVPLLTALGVFAWFMNQEEQGTSSTETAAPADDIQSRILDAKKSASSISRMKETVVFDRDWDANAEDNAHDEDIVPSGIPEDVQHIHFEHKRLTLESMYTRSKEFYELMNNRRSVRFFSKDPVPKEIIQNIVRTAGTAPSGAHTEPWRFIAVKDPEYKKRIRELVEQEEEINYTKRMGVQWTADVKGIGTSYVKEYLTDAPWILLVFKQVYTLLPDGQKRNNYYHEISTAISGGLLIAAIQTAGLVTLTSTPMNCGPALRTMFQRPKHEKLMLLLPVGYPSHDCTVPDFKRKELDEILTMIQ</sequence>
<dbReference type="FunFam" id="3.40.109.10:FF:000004">
    <property type="entry name" value="Iodotyrosine deiodinase 1"/>
    <property type="match status" value="1"/>
</dbReference>
<dbReference type="AlphaFoldDB" id="A0A2P2I2M4"/>
<feature type="domain" description="Nitroreductase" evidence="6">
    <location>
        <begin position="128"/>
        <end position="296"/>
    </location>
</feature>
<dbReference type="GO" id="GO:0032553">
    <property type="term" value="F:ribonucleotide binding"/>
    <property type="evidence" value="ECO:0007669"/>
    <property type="project" value="UniProtKB-ARBA"/>
</dbReference>
<evidence type="ECO:0000256" key="2">
    <source>
        <dbReference type="ARBA" id="ARBA00007118"/>
    </source>
</evidence>
<comment type="cofactor">
    <cofactor evidence="1">
        <name>FMN</name>
        <dbReference type="ChEBI" id="CHEBI:58210"/>
    </cofactor>
</comment>
<evidence type="ECO:0000256" key="1">
    <source>
        <dbReference type="ARBA" id="ARBA00001917"/>
    </source>
</evidence>
<organism evidence="7">
    <name type="scientific">Hirondellea gigas</name>
    <dbReference type="NCBI Taxonomy" id="1518452"/>
    <lineage>
        <taxon>Eukaryota</taxon>
        <taxon>Metazoa</taxon>
        <taxon>Ecdysozoa</taxon>
        <taxon>Arthropoda</taxon>
        <taxon>Crustacea</taxon>
        <taxon>Multicrustacea</taxon>
        <taxon>Malacostraca</taxon>
        <taxon>Eumalacostraca</taxon>
        <taxon>Peracarida</taxon>
        <taxon>Amphipoda</taxon>
        <taxon>Amphilochidea</taxon>
        <taxon>Lysianassida</taxon>
        <taxon>Lysianassidira</taxon>
        <taxon>Lysianassoidea</taxon>
        <taxon>Lysianassidae</taxon>
        <taxon>Hirondellea</taxon>
    </lineage>
</organism>
<dbReference type="GO" id="GO:0006570">
    <property type="term" value="P:tyrosine metabolic process"/>
    <property type="evidence" value="ECO:0007669"/>
    <property type="project" value="TreeGrafter"/>
</dbReference>
<reference evidence="7" key="1">
    <citation type="journal article" date="2018" name="Biosci. Biotechnol. Biochem.">
        <title>Polysaccharide hydrolase of the hadal zone amphipods Hirondellea gigas.</title>
        <authorList>
            <person name="Kobayashi H."/>
            <person name="Nagahama T."/>
            <person name="Arai W."/>
            <person name="Sasagawa Y."/>
            <person name="Umeda M."/>
            <person name="Hayashi T."/>
            <person name="Nikaido I."/>
            <person name="Watanabe H."/>
            <person name="Oguri K."/>
            <person name="Kitazato H."/>
            <person name="Fujioka K."/>
            <person name="Kido Y."/>
            <person name="Takami H."/>
        </authorList>
    </citation>
    <scope>NUCLEOTIDE SEQUENCE</scope>
    <source>
        <tissue evidence="7">Whole body</tissue>
    </source>
</reference>